<accession>A0ACA9KJM6</accession>
<name>A0ACA9KJM6_9GLOM</name>
<keyword evidence="2" id="KW-1185">Reference proteome</keyword>
<evidence type="ECO:0000313" key="2">
    <source>
        <dbReference type="Proteomes" id="UP000789920"/>
    </source>
</evidence>
<reference evidence="1" key="1">
    <citation type="submission" date="2021-06" db="EMBL/GenBank/DDBJ databases">
        <authorList>
            <person name="Kallberg Y."/>
            <person name="Tangrot J."/>
            <person name="Rosling A."/>
        </authorList>
    </citation>
    <scope>NUCLEOTIDE SEQUENCE</scope>
    <source>
        <strain evidence="1">MA461A</strain>
    </source>
</reference>
<proteinExistence type="predicted"/>
<sequence length="182" mass="21222">MKLVFTSSYVVGVILFIIEDEFIHNHVINAAESLSFRPIKEEVRNKLLDLFKNGYLHFSALYTLKDELHLGTRDEQELVELLTDRATNPDYNLVYHIFRQYCNITLDEIKTDYKNSGSYLCIAFNNFAEQYHQAAHVKSSSMICVQVESIKRQKSERFGSRKQKLPVVSKEKENSDPHIILF</sequence>
<protein>
    <submittedName>
        <fullName evidence="1">33923_t:CDS:1</fullName>
    </submittedName>
</protein>
<evidence type="ECO:0000313" key="1">
    <source>
        <dbReference type="EMBL" id="CAG8477521.1"/>
    </source>
</evidence>
<gene>
    <name evidence="1" type="ORF">RPERSI_LOCUS839</name>
</gene>
<comment type="caution">
    <text evidence="1">The sequence shown here is derived from an EMBL/GenBank/DDBJ whole genome shotgun (WGS) entry which is preliminary data.</text>
</comment>
<dbReference type="Proteomes" id="UP000789920">
    <property type="component" value="Unassembled WGS sequence"/>
</dbReference>
<organism evidence="1 2">
    <name type="scientific">Racocetra persica</name>
    <dbReference type="NCBI Taxonomy" id="160502"/>
    <lineage>
        <taxon>Eukaryota</taxon>
        <taxon>Fungi</taxon>
        <taxon>Fungi incertae sedis</taxon>
        <taxon>Mucoromycota</taxon>
        <taxon>Glomeromycotina</taxon>
        <taxon>Glomeromycetes</taxon>
        <taxon>Diversisporales</taxon>
        <taxon>Gigasporaceae</taxon>
        <taxon>Racocetra</taxon>
    </lineage>
</organism>
<dbReference type="EMBL" id="CAJVQC010000679">
    <property type="protein sequence ID" value="CAG8477521.1"/>
    <property type="molecule type" value="Genomic_DNA"/>
</dbReference>